<evidence type="ECO:0000313" key="3">
    <source>
        <dbReference type="Proteomes" id="UP000234681"/>
    </source>
</evidence>
<feature type="non-terminal residue" evidence="2">
    <location>
        <position position="46"/>
    </location>
</feature>
<dbReference type="EMBL" id="CH473989">
    <property type="protein sequence ID" value="EDM10689.1"/>
    <property type="molecule type" value="Genomic_DNA"/>
</dbReference>
<sequence>MPRLNRAKSTRNQQTFQIPWKVPQQADYRKAMGTSCRRPGAIRTDP</sequence>
<organism evidence="2 3">
    <name type="scientific">Rattus norvegicus</name>
    <name type="common">Rat</name>
    <dbReference type="NCBI Taxonomy" id="10116"/>
    <lineage>
        <taxon>Eukaryota</taxon>
        <taxon>Metazoa</taxon>
        <taxon>Chordata</taxon>
        <taxon>Craniata</taxon>
        <taxon>Vertebrata</taxon>
        <taxon>Euteleostomi</taxon>
        <taxon>Mammalia</taxon>
        <taxon>Eutheria</taxon>
        <taxon>Euarchontoglires</taxon>
        <taxon>Glires</taxon>
        <taxon>Rodentia</taxon>
        <taxon>Myomorpha</taxon>
        <taxon>Muroidea</taxon>
        <taxon>Muridae</taxon>
        <taxon>Murinae</taxon>
        <taxon>Rattus</taxon>
    </lineage>
</organism>
<proteinExistence type="predicted"/>
<evidence type="ECO:0000256" key="1">
    <source>
        <dbReference type="SAM" id="MobiDB-lite"/>
    </source>
</evidence>
<gene>
    <name evidence="2" type="ORF">rCG_58716</name>
</gene>
<reference evidence="3" key="1">
    <citation type="submission" date="2005-09" db="EMBL/GenBank/DDBJ databases">
        <authorList>
            <person name="Mural R.J."/>
            <person name="Li P.W."/>
            <person name="Adams M.D."/>
            <person name="Amanatides P.G."/>
            <person name="Baden-Tillson H."/>
            <person name="Barnstead M."/>
            <person name="Chin S.H."/>
            <person name="Dew I."/>
            <person name="Evans C.A."/>
            <person name="Ferriera S."/>
            <person name="Flanigan M."/>
            <person name="Fosler C."/>
            <person name="Glodek A."/>
            <person name="Gu Z."/>
            <person name="Holt R.A."/>
            <person name="Jennings D."/>
            <person name="Kraft C.L."/>
            <person name="Lu F."/>
            <person name="Nguyen T."/>
            <person name="Nusskern D.R."/>
            <person name="Pfannkoch C.M."/>
            <person name="Sitter C."/>
            <person name="Sutton G.G."/>
            <person name="Venter J.C."/>
            <person name="Wang Z."/>
            <person name="Woodage T."/>
            <person name="Zheng X.H."/>
            <person name="Zhong F."/>
        </authorList>
    </citation>
    <scope>NUCLEOTIDE SEQUENCE [LARGE SCALE GENOMIC DNA]</scope>
    <source>
        <strain>BN</strain>
        <strain evidence="3">Sprague-Dawley</strain>
    </source>
</reference>
<feature type="region of interest" description="Disordered" evidence="1">
    <location>
        <begin position="25"/>
        <end position="46"/>
    </location>
</feature>
<dbReference type="Proteomes" id="UP000234681">
    <property type="component" value="Chromosome 11"/>
</dbReference>
<dbReference type="AlphaFoldDB" id="A6JLC4"/>
<name>A6JLC4_RAT</name>
<accession>A6JLC4</accession>
<protein>
    <submittedName>
        <fullName evidence="2">RCG58716</fullName>
    </submittedName>
</protein>
<evidence type="ECO:0000313" key="2">
    <source>
        <dbReference type="EMBL" id="EDM10689.1"/>
    </source>
</evidence>